<comment type="similarity">
    <text evidence="1">Belongs to the LacAB/RpiB family.</text>
</comment>
<protein>
    <submittedName>
        <fullName evidence="2">RpiB/LacA/LacB family sugar-phosphate isomerase</fullName>
    </submittedName>
</protein>
<proteinExistence type="inferred from homology"/>
<reference evidence="2 3" key="1">
    <citation type="submission" date="2022-01" db="EMBL/GenBank/DDBJ databases">
        <title>Whole genome-based taxonomy of the Shewanellaceae.</title>
        <authorList>
            <person name="Martin-Rodriguez A.J."/>
        </authorList>
    </citation>
    <scope>NUCLEOTIDE SEQUENCE [LARGE SCALE GENOMIC DNA]</scope>
    <source>
        <strain evidence="2 3">DSM 17177</strain>
    </source>
</reference>
<dbReference type="PANTHER" id="PTHR30345">
    <property type="entry name" value="RIBOSE-5-PHOSPHATE ISOMERASE B"/>
    <property type="match status" value="1"/>
</dbReference>
<dbReference type="InterPro" id="IPR003500">
    <property type="entry name" value="RpiB_LacA_LacB"/>
</dbReference>
<dbReference type="PANTHER" id="PTHR30345:SF0">
    <property type="entry name" value="DNA DAMAGE-REPAIR_TOLERATION PROTEIN DRT102"/>
    <property type="match status" value="1"/>
</dbReference>
<evidence type="ECO:0000313" key="3">
    <source>
        <dbReference type="Proteomes" id="UP001203423"/>
    </source>
</evidence>
<dbReference type="Gene3D" id="3.40.1400.10">
    <property type="entry name" value="Sugar-phosphate isomerase, RpiB/LacA/LacB"/>
    <property type="match status" value="1"/>
</dbReference>
<gene>
    <name evidence="2" type="ORF">L2764_26410</name>
</gene>
<comment type="caution">
    <text evidence="2">The sequence shown here is derived from an EMBL/GenBank/DDBJ whole genome shotgun (WGS) entry which is preliminary data.</text>
</comment>
<dbReference type="EMBL" id="JAKIKS010000241">
    <property type="protein sequence ID" value="MCL1127891.1"/>
    <property type="molecule type" value="Genomic_DNA"/>
</dbReference>
<sequence length="157" mass="17032">MKVAIGFDPFGFALRDTVLDYLKKQSFKIVDLGGQEGLDKPYYNIAQEAGSLMAKSEIDRAVLVCGSGMGMAIVANKYQGVFAAPCETKNTAEKARSINNANILTLGAMNTAPFLASEILHVFFKTEFKAGWDQDISSFLDQALKNIVTIDGVDKVP</sequence>
<keyword evidence="2" id="KW-0413">Isomerase</keyword>
<dbReference type="Pfam" id="PF02502">
    <property type="entry name" value="LacAB_rpiB"/>
    <property type="match status" value="1"/>
</dbReference>
<dbReference type="InterPro" id="IPR036569">
    <property type="entry name" value="RpiB_LacA_LacB_sf"/>
</dbReference>
<dbReference type="GO" id="GO:0016853">
    <property type="term" value="F:isomerase activity"/>
    <property type="evidence" value="ECO:0007669"/>
    <property type="project" value="UniProtKB-KW"/>
</dbReference>
<evidence type="ECO:0000313" key="2">
    <source>
        <dbReference type="EMBL" id="MCL1127891.1"/>
    </source>
</evidence>
<dbReference type="PIRSF" id="PIRSF005384">
    <property type="entry name" value="RpiB_LacA_B"/>
    <property type="match status" value="1"/>
</dbReference>
<dbReference type="SUPFAM" id="SSF89623">
    <property type="entry name" value="Ribose/Galactose isomerase RpiB/AlsB"/>
    <property type="match status" value="1"/>
</dbReference>
<organism evidence="2 3">
    <name type="scientific">Shewanella surugensis</name>
    <dbReference type="NCBI Taxonomy" id="212020"/>
    <lineage>
        <taxon>Bacteria</taxon>
        <taxon>Pseudomonadati</taxon>
        <taxon>Pseudomonadota</taxon>
        <taxon>Gammaproteobacteria</taxon>
        <taxon>Alteromonadales</taxon>
        <taxon>Shewanellaceae</taxon>
        <taxon>Shewanella</taxon>
    </lineage>
</organism>
<dbReference type="NCBIfam" id="TIGR00689">
    <property type="entry name" value="rpiB_lacA_lacB"/>
    <property type="match status" value="1"/>
</dbReference>
<name>A0ABT0LJK5_9GAMM</name>
<accession>A0ABT0LJK5</accession>
<keyword evidence="3" id="KW-1185">Reference proteome</keyword>
<dbReference type="RefSeq" id="WP_248943318.1">
    <property type="nucleotide sequence ID" value="NZ_JAKIKS010000241.1"/>
</dbReference>
<evidence type="ECO:0000256" key="1">
    <source>
        <dbReference type="ARBA" id="ARBA00008754"/>
    </source>
</evidence>
<dbReference type="Proteomes" id="UP001203423">
    <property type="component" value="Unassembled WGS sequence"/>
</dbReference>